<feature type="compositionally biased region" description="Acidic residues" evidence="1">
    <location>
        <begin position="91"/>
        <end position="114"/>
    </location>
</feature>
<feature type="region of interest" description="Disordered" evidence="1">
    <location>
        <begin position="46"/>
        <end position="67"/>
    </location>
</feature>
<evidence type="ECO:0000256" key="1">
    <source>
        <dbReference type="SAM" id="MobiDB-lite"/>
    </source>
</evidence>
<gene>
    <name evidence="2" type="ORF">Adt_19472</name>
</gene>
<organism evidence="2 3">
    <name type="scientific">Abeliophyllum distichum</name>
    <dbReference type="NCBI Taxonomy" id="126358"/>
    <lineage>
        <taxon>Eukaryota</taxon>
        <taxon>Viridiplantae</taxon>
        <taxon>Streptophyta</taxon>
        <taxon>Embryophyta</taxon>
        <taxon>Tracheophyta</taxon>
        <taxon>Spermatophyta</taxon>
        <taxon>Magnoliopsida</taxon>
        <taxon>eudicotyledons</taxon>
        <taxon>Gunneridae</taxon>
        <taxon>Pentapetalae</taxon>
        <taxon>asterids</taxon>
        <taxon>lamiids</taxon>
        <taxon>Lamiales</taxon>
        <taxon>Oleaceae</taxon>
        <taxon>Forsythieae</taxon>
        <taxon>Abeliophyllum</taxon>
    </lineage>
</organism>
<proteinExistence type="predicted"/>
<evidence type="ECO:0000313" key="2">
    <source>
        <dbReference type="EMBL" id="KAL2503851.1"/>
    </source>
</evidence>
<feature type="region of interest" description="Disordered" evidence="1">
    <location>
        <begin position="89"/>
        <end position="125"/>
    </location>
</feature>
<sequence length="175" mass="19765">MEVQPHEFVVQKESEIAGVDVGTEDALMDSQVVETGAIIEYHISDGEVDANDDENGDNEGLIDSEYEQEKNVETKYLLSIFHSWNEKDFDIQPEEDPEYDSSDLDSIDGEDEDESNRVPNGPCFNEKTNMADPKFLLGLNVIFFKKVLAQAVKEYAIKNGRDVKIKKSDNIRLQG</sequence>
<protein>
    <recommendedName>
        <fullName evidence="4">Transposase</fullName>
    </recommendedName>
</protein>
<dbReference type="EMBL" id="JBFOLK010000006">
    <property type="protein sequence ID" value="KAL2503851.1"/>
    <property type="molecule type" value="Genomic_DNA"/>
</dbReference>
<dbReference type="AlphaFoldDB" id="A0ABD1STL4"/>
<feature type="compositionally biased region" description="Acidic residues" evidence="1">
    <location>
        <begin position="46"/>
        <end position="66"/>
    </location>
</feature>
<accession>A0ABD1STL4</accession>
<dbReference type="Proteomes" id="UP001604336">
    <property type="component" value="Unassembled WGS sequence"/>
</dbReference>
<name>A0ABD1STL4_9LAMI</name>
<keyword evidence="3" id="KW-1185">Reference proteome</keyword>
<reference evidence="3" key="1">
    <citation type="submission" date="2024-07" db="EMBL/GenBank/DDBJ databases">
        <title>Two chromosome-level genome assemblies of Korean endemic species Abeliophyllum distichum and Forsythia ovata (Oleaceae).</title>
        <authorList>
            <person name="Jang H."/>
        </authorList>
    </citation>
    <scope>NUCLEOTIDE SEQUENCE [LARGE SCALE GENOMIC DNA]</scope>
</reference>
<evidence type="ECO:0008006" key="4">
    <source>
        <dbReference type="Google" id="ProtNLM"/>
    </source>
</evidence>
<evidence type="ECO:0000313" key="3">
    <source>
        <dbReference type="Proteomes" id="UP001604336"/>
    </source>
</evidence>
<comment type="caution">
    <text evidence="2">The sequence shown here is derived from an EMBL/GenBank/DDBJ whole genome shotgun (WGS) entry which is preliminary data.</text>
</comment>